<dbReference type="PANTHER" id="PTHR23081:SF36">
    <property type="entry name" value="RNA POLYMERASE II SUBUNIT A C-TERMINAL DOMAIN PHOSPHATASE"/>
    <property type="match status" value="1"/>
</dbReference>
<keyword evidence="9" id="KW-1185">Reference proteome</keyword>
<evidence type="ECO:0000256" key="1">
    <source>
        <dbReference type="ARBA" id="ARBA00004123"/>
    </source>
</evidence>
<name>A0A7J6VYR8_THATH</name>
<evidence type="ECO:0000256" key="3">
    <source>
        <dbReference type="ARBA" id="ARBA00022801"/>
    </source>
</evidence>
<dbReference type="InterPro" id="IPR001357">
    <property type="entry name" value="BRCT_dom"/>
</dbReference>
<evidence type="ECO:0000313" key="8">
    <source>
        <dbReference type="EMBL" id="KAF5189482.1"/>
    </source>
</evidence>
<dbReference type="EMBL" id="JABWDY010025426">
    <property type="protein sequence ID" value="KAF5189482.1"/>
    <property type="molecule type" value="Genomic_DNA"/>
</dbReference>
<evidence type="ECO:0000256" key="6">
    <source>
        <dbReference type="ARBA" id="ARBA00048336"/>
    </source>
</evidence>
<dbReference type="EC" id="3.1.3.16" evidence="2"/>
<dbReference type="GO" id="GO:0008420">
    <property type="term" value="F:RNA polymerase II CTD heptapeptide repeat phosphatase activity"/>
    <property type="evidence" value="ECO:0007669"/>
    <property type="project" value="InterPro"/>
</dbReference>
<dbReference type="GO" id="GO:0005634">
    <property type="term" value="C:nucleus"/>
    <property type="evidence" value="ECO:0007669"/>
    <property type="project" value="UniProtKB-SubCell"/>
</dbReference>
<dbReference type="AlphaFoldDB" id="A0A7J6VYR8"/>
<dbReference type="InterPro" id="IPR036420">
    <property type="entry name" value="BRCT_dom_sf"/>
</dbReference>
<accession>A0A7J6VYR8</accession>
<comment type="caution">
    <text evidence="8">The sequence shown here is derived from an EMBL/GenBank/DDBJ whole genome shotgun (WGS) entry which is preliminary data.</text>
</comment>
<keyword evidence="3" id="KW-0378">Hydrolase</keyword>
<organism evidence="8 9">
    <name type="scientific">Thalictrum thalictroides</name>
    <name type="common">Rue-anemone</name>
    <name type="synonym">Anemone thalictroides</name>
    <dbReference type="NCBI Taxonomy" id="46969"/>
    <lineage>
        <taxon>Eukaryota</taxon>
        <taxon>Viridiplantae</taxon>
        <taxon>Streptophyta</taxon>
        <taxon>Embryophyta</taxon>
        <taxon>Tracheophyta</taxon>
        <taxon>Spermatophyta</taxon>
        <taxon>Magnoliopsida</taxon>
        <taxon>Ranunculales</taxon>
        <taxon>Ranunculaceae</taxon>
        <taxon>Thalictroideae</taxon>
        <taxon>Thalictrum</taxon>
    </lineage>
</organism>
<dbReference type="Proteomes" id="UP000554482">
    <property type="component" value="Unassembled WGS sequence"/>
</dbReference>
<dbReference type="Gene3D" id="3.40.50.10190">
    <property type="entry name" value="BRCT domain"/>
    <property type="match status" value="1"/>
</dbReference>
<evidence type="ECO:0000256" key="4">
    <source>
        <dbReference type="ARBA" id="ARBA00023242"/>
    </source>
</evidence>
<gene>
    <name evidence="8" type="ORF">FRX31_020931</name>
</gene>
<evidence type="ECO:0000313" key="9">
    <source>
        <dbReference type="Proteomes" id="UP000554482"/>
    </source>
</evidence>
<proteinExistence type="predicted"/>
<dbReference type="PANTHER" id="PTHR23081">
    <property type="entry name" value="RNA POLYMERASE II CTD PHOSPHATASE"/>
    <property type="match status" value="1"/>
</dbReference>
<keyword evidence="4" id="KW-0539">Nucleus</keyword>
<dbReference type="OrthoDB" id="1732676at2759"/>
<sequence length="145" mass="16729">MQNQPKVGKMEMVLLLPNFKVTGMIPIQLRQDVDFQLLGAPCISLVCHKGFSGLFGLHEANPQKYDLWQLAEQFGAVCTTKMYREVTHVVAFIGKTYKVKMALDEGKYVVSHRWIEASSLLYRKEKETDYPFDFVTKDLFHPKLK</sequence>
<dbReference type="Pfam" id="PF12738">
    <property type="entry name" value="PTCB-BRCT"/>
    <property type="match status" value="1"/>
</dbReference>
<feature type="domain" description="BRCT" evidence="7">
    <location>
        <begin position="54"/>
        <end position="132"/>
    </location>
</feature>
<dbReference type="SUPFAM" id="SSF52113">
    <property type="entry name" value="BRCT domain"/>
    <property type="match status" value="1"/>
</dbReference>
<protein>
    <recommendedName>
        <fullName evidence="2">protein-serine/threonine phosphatase</fullName>
        <ecNumber evidence="2">3.1.3.16</ecNumber>
    </recommendedName>
</protein>
<comment type="catalytic activity">
    <reaction evidence="5">
        <text>O-phospho-L-seryl-[protein] + H2O = L-seryl-[protein] + phosphate</text>
        <dbReference type="Rhea" id="RHEA:20629"/>
        <dbReference type="Rhea" id="RHEA-COMP:9863"/>
        <dbReference type="Rhea" id="RHEA-COMP:11604"/>
        <dbReference type="ChEBI" id="CHEBI:15377"/>
        <dbReference type="ChEBI" id="CHEBI:29999"/>
        <dbReference type="ChEBI" id="CHEBI:43474"/>
        <dbReference type="ChEBI" id="CHEBI:83421"/>
        <dbReference type="EC" id="3.1.3.16"/>
    </reaction>
</comment>
<evidence type="ECO:0000256" key="2">
    <source>
        <dbReference type="ARBA" id="ARBA00013081"/>
    </source>
</evidence>
<dbReference type="PROSITE" id="PS50172">
    <property type="entry name" value="BRCT"/>
    <property type="match status" value="1"/>
</dbReference>
<dbReference type="InterPro" id="IPR039189">
    <property type="entry name" value="Fcp1"/>
</dbReference>
<evidence type="ECO:0000259" key="7">
    <source>
        <dbReference type="PROSITE" id="PS50172"/>
    </source>
</evidence>
<comment type="subcellular location">
    <subcellularLocation>
        <location evidence="1">Nucleus</location>
    </subcellularLocation>
</comment>
<reference evidence="8 9" key="1">
    <citation type="submission" date="2020-06" db="EMBL/GenBank/DDBJ databases">
        <title>Transcriptomic and genomic resources for Thalictrum thalictroides and T. hernandezii: Facilitating candidate gene discovery in an emerging model plant lineage.</title>
        <authorList>
            <person name="Arias T."/>
            <person name="Riano-Pachon D.M."/>
            <person name="Di Stilio V.S."/>
        </authorList>
    </citation>
    <scope>NUCLEOTIDE SEQUENCE [LARGE SCALE GENOMIC DNA]</scope>
    <source>
        <strain evidence="9">cv. WT478/WT964</strain>
        <tissue evidence="8">Leaves</tissue>
    </source>
</reference>
<evidence type="ECO:0000256" key="5">
    <source>
        <dbReference type="ARBA" id="ARBA00047761"/>
    </source>
</evidence>
<comment type="catalytic activity">
    <reaction evidence="6">
        <text>O-phospho-L-threonyl-[protein] + H2O = L-threonyl-[protein] + phosphate</text>
        <dbReference type="Rhea" id="RHEA:47004"/>
        <dbReference type="Rhea" id="RHEA-COMP:11060"/>
        <dbReference type="Rhea" id="RHEA-COMP:11605"/>
        <dbReference type="ChEBI" id="CHEBI:15377"/>
        <dbReference type="ChEBI" id="CHEBI:30013"/>
        <dbReference type="ChEBI" id="CHEBI:43474"/>
        <dbReference type="ChEBI" id="CHEBI:61977"/>
        <dbReference type="EC" id="3.1.3.16"/>
    </reaction>
</comment>